<dbReference type="EMBL" id="JDRY01000179">
    <property type="protein sequence ID" value="KGM92907.1"/>
    <property type="molecule type" value="Genomic_DNA"/>
</dbReference>
<evidence type="ECO:0000313" key="2">
    <source>
        <dbReference type="Proteomes" id="UP000030014"/>
    </source>
</evidence>
<reference evidence="1 2" key="1">
    <citation type="submission" date="2014-01" db="EMBL/GenBank/DDBJ databases">
        <title>Plasmidome dynamics in the species complex Clostridium novyi sensu lato converts strains of independent lineages into distinctly different pathogens.</title>
        <authorList>
            <person name="Skarin H."/>
            <person name="Segerman B."/>
        </authorList>
    </citation>
    <scope>NUCLEOTIDE SEQUENCE [LARGE SCALE GENOMIC DNA]</scope>
    <source>
        <strain evidence="1 2">DC5</strain>
    </source>
</reference>
<dbReference type="AlphaFoldDB" id="A0A0A0HWF5"/>
<dbReference type="Proteomes" id="UP000030014">
    <property type="component" value="Unassembled WGS sequence"/>
</dbReference>
<evidence type="ECO:0000313" key="1">
    <source>
        <dbReference type="EMBL" id="KGM92907.1"/>
    </source>
</evidence>
<sequence length="154" mass="17608">MINPCYFQNNICTSMNQCVNTGTYTLEVKNNGFFNAQVVFICFYKGHFITKRSPLIEYDKTYQLKYTKTSTNISVTIYNNDITPPAQMCQKLYPTGKNIRLLLWGSGTATSCTEPSNSNSNCKNVYPCCCRQAMLCINLYMNSCIKDCMYTNPY</sequence>
<organism evidence="1 2">
    <name type="scientific">Clostridium botulinum C/D str. DC5</name>
    <dbReference type="NCBI Taxonomy" id="1443128"/>
    <lineage>
        <taxon>Bacteria</taxon>
        <taxon>Bacillati</taxon>
        <taxon>Bacillota</taxon>
        <taxon>Clostridia</taxon>
        <taxon>Eubacteriales</taxon>
        <taxon>Clostridiaceae</taxon>
        <taxon>Clostridium</taxon>
    </lineage>
</organism>
<proteinExistence type="predicted"/>
<comment type="caution">
    <text evidence="1">The sequence shown here is derived from an EMBL/GenBank/DDBJ whole genome shotgun (WGS) entry which is preliminary data.</text>
</comment>
<accession>A0A0A0HWF5</accession>
<gene>
    <name evidence="1" type="ORF">Z955_16520</name>
</gene>
<dbReference type="RefSeq" id="WP_039260351.1">
    <property type="nucleotide sequence ID" value="NZ_JDRY01000179.1"/>
</dbReference>
<name>A0A0A0HWF5_CLOBO</name>
<protein>
    <submittedName>
        <fullName evidence="1">Uncharacterized protein</fullName>
    </submittedName>
</protein>